<feature type="region of interest" description="Disordered" evidence="4">
    <location>
        <begin position="147"/>
        <end position="199"/>
    </location>
</feature>
<sequence length="853" mass="94746">MPDLPLGNKRKQAPNNTNNGRQNKRAKVRDARTIATQATYTAFKDGEINVDKFVKARQYEIKALEDGMVRAKKSLTTRAFQGVPRELRRRTASHNVKKVPKRLRARAGREMVEDNTPTVTARRRKLTGHMRLRLENVKRIQKLAAKAKARSKGRKQTADPMDADVPERIRSKDVVRTRTPRVKPNSPKNPPTPPAKFRKRQLHKSWLPTHMFHTKRAHLTPPKEPLWRFAVPLAPTMKCYRPTHRASTARGAVAWDMSYMSTIGVEGTEAGIEGLLKTMGVGADGDPEGIWEKKGRKWRNGTVAWEGWLFERHGWPAKGIAPVTIIWCAAAEGEDVEMKDVGNGGSKRKALVRVHPSAFLELWEEMLRNSKMQKPAVKVEDMRFEIGSIEITGPAATEALVGALWPVAPDEASTLSPDAPESVWKRLAQVTNLNVLPANALLGFNISDPRLHHPPRTVELDHSQAFQSELVTTLAEWPPNKTQKAPQFFDRSARLAAARSLPSQKAINRRKSIATPGQFPDPKPTDPKIPVLLYATRGTSISQGIWTVLLPWKFVNPVWYSIIYYPLSTGGNTRFGGLEQKRQLAFEAGVPWFPGDFPGTSAGMAWEAMESTKRKHDWEKRPKGKRVEWESLKLGEGRKGEVGAGWACDWDHLLKGTMTSEYGSEKVTPYHLPSTVAARILSPSPEEPAPTLQPGALATVTITLITRGLPTTCARVYRLPTTNAALRSKWISLLPSPRSKSRAGQRKPKHQPAPPKDAPSHIRQQHLSKLILDPASLPQPGDARYPDVPGEEDLVGFVTAGNYNLGEGKGTGVGSLLLSKVITKEAPAEESRLCIVRDAGEEVGRLARWELVG</sequence>
<comment type="subcellular location">
    <subcellularLocation>
        <location evidence="1">Nucleus</location>
    </subcellularLocation>
</comment>
<keyword evidence="2" id="KW-0819">tRNA processing</keyword>
<dbReference type="OrthoDB" id="442863at2759"/>
<evidence type="ECO:0000256" key="3">
    <source>
        <dbReference type="ARBA" id="ARBA00023242"/>
    </source>
</evidence>
<dbReference type="PANTHER" id="PTHR22731:SF3">
    <property type="entry name" value="RIBONUCLEASES P_MRP PROTEIN SUBUNIT POP1"/>
    <property type="match status" value="1"/>
</dbReference>
<evidence type="ECO:0000313" key="9">
    <source>
        <dbReference type="Proteomes" id="UP000799776"/>
    </source>
</evidence>
<protein>
    <submittedName>
        <fullName evidence="8">Ribonuclease P complex subunit Pop1</fullName>
    </submittedName>
</protein>
<evidence type="ECO:0000256" key="1">
    <source>
        <dbReference type="ARBA" id="ARBA00004123"/>
    </source>
</evidence>
<dbReference type="InterPro" id="IPR012590">
    <property type="entry name" value="POPLD_dom"/>
</dbReference>
<feature type="compositionally biased region" description="Basic and acidic residues" evidence="4">
    <location>
        <begin position="165"/>
        <end position="176"/>
    </location>
</feature>
<evidence type="ECO:0000256" key="2">
    <source>
        <dbReference type="ARBA" id="ARBA00022694"/>
    </source>
</evidence>
<feature type="region of interest" description="Disordered" evidence="4">
    <location>
        <begin position="736"/>
        <end position="763"/>
    </location>
</feature>
<feature type="compositionally biased region" description="Basic residues" evidence="4">
    <location>
        <begin position="739"/>
        <end position="750"/>
    </location>
</feature>
<dbReference type="PANTHER" id="PTHR22731">
    <property type="entry name" value="RIBONUCLEASES P/MRP PROTEIN SUBUNIT POP1"/>
    <property type="match status" value="1"/>
</dbReference>
<keyword evidence="3" id="KW-0539">Nucleus</keyword>
<gene>
    <name evidence="8" type="ORF">K490DRAFT_70018</name>
</gene>
<evidence type="ECO:0000259" key="5">
    <source>
        <dbReference type="Pfam" id="PF06978"/>
    </source>
</evidence>
<feature type="domain" description="POPLD" evidence="6">
    <location>
        <begin position="546"/>
        <end position="650"/>
    </location>
</feature>
<dbReference type="InterPro" id="IPR009723">
    <property type="entry name" value="Pop1_N"/>
</dbReference>
<evidence type="ECO:0000259" key="7">
    <source>
        <dbReference type="Pfam" id="PF22770"/>
    </source>
</evidence>
<evidence type="ECO:0000256" key="4">
    <source>
        <dbReference type="SAM" id="MobiDB-lite"/>
    </source>
</evidence>
<feature type="domain" description="Pop1 N-terminal" evidence="5">
    <location>
        <begin position="53"/>
        <end position="267"/>
    </location>
</feature>
<dbReference type="GO" id="GO:0005655">
    <property type="term" value="C:nucleolar ribonuclease P complex"/>
    <property type="evidence" value="ECO:0007669"/>
    <property type="project" value="InterPro"/>
</dbReference>
<organism evidence="8 9">
    <name type="scientific">Saccharata proteae CBS 121410</name>
    <dbReference type="NCBI Taxonomy" id="1314787"/>
    <lineage>
        <taxon>Eukaryota</taxon>
        <taxon>Fungi</taxon>
        <taxon>Dikarya</taxon>
        <taxon>Ascomycota</taxon>
        <taxon>Pezizomycotina</taxon>
        <taxon>Dothideomycetes</taxon>
        <taxon>Dothideomycetes incertae sedis</taxon>
        <taxon>Botryosphaeriales</taxon>
        <taxon>Saccharataceae</taxon>
        <taxon>Saccharata</taxon>
    </lineage>
</organism>
<name>A0A9P4HKH4_9PEZI</name>
<dbReference type="InterPro" id="IPR055079">
    <property type="entry name" value="POP1_C"/>
</dbReference>
<dbReference type="GO" id="GO:0000172">
    <property type="term" value="C:ribonuclease MRP complex"/>
    <property type="evidence" value="ECO:0007669"/>
    <property type="project" value="InterPro"/>
</dbReference>
<dbReference type="Pfam" id="PF22770">
    <property type="entry name" value="POP1_C"/>
    <property type="match status" value="1"/>
</dbReference>
<reference evidence="8" key="1">
    <citation type="journal article" date="2020" name="Stud. Mycol.">
        <title>101 Dothideomycetes genomes: a test case for predicting lifestyles and emergence of pathogens.</title>
        <authorList>
            <person name="Haridas S."/>
            <person name="Albert R."/>
            <person name="Binder M."/>
            <person name="Bloem J."/>
            <person name="Labutti K."/>
            <person name="Salamov A."/>
            <person name="Andreopoulos B."/>
            <person name="Baker S."/>
            <person name="Barry K."/>
            <person name="Bills G."/>
            <person name="Bluhm B."/>
            <person name="Cannon C."/>
            <person name="Castanera R."/>
            <person name="Culley D."/>
            <person name="Daum C."/>
            <person name="Ezra D."/>
            <person name="Gonzalez J."/>
            <person name="Henrissat B."/>
            <person name="Kuo A."/>
            <person name="Liang C."/>
            <person name="Lipzen A."/>
            <person name="Lutzoni F."/>
            <person name="Magnuson J."/>
            <person name="Mondo S."/>
            <person name="Nolan M."/>
            <person name="Ohm R."/>
            <person name="Pangilinan J."/>
            <person name="Park H.-J."/>
            <person name="Ramirez L."/>
            <person name="Alfaro M."/>
            <person name="Sun H."/>
            <person name="Tritt A."/>
            <person name="Yoshinaga Y."/>
            <person name="Zwiers L.-H."/>
            <person name="Turgeon B."/>
            <person name="Goodwin S."/>
            <person name="Spatafora J."/>
            <person name="Crous P."/>
            <person name="Grigoriev I."/>
        </authorList>
    </citation>
    <scope>NUCLEOTIDE SEQUENCE</scope>
    <source>
        <strain evidence="8">CBS 121410</strain>
    </source>
</reference>
<keyword evidence="9" id="KW-1185">Reference proteome</keyword>
<feature type="domain" description="POP1 C-terminal" evidence="7">
    <location>
        <begin position="696"/>
        <end position="851"/>
    </location>
</feature>
<dbReference type="Pfam" id="PF08170">
    <property type="entry name" value="POPLD"/>
    <property type="match status" value="1"/>
</dbReference>
<feature type="region of interest" description="Disordered" evidence="4">
    <location>
        <begin position="1"/>
        <end position="28"/>
    </location>
</feature>
<proteinExistence type="predicted"/>
<dbReference type="Proteomes" id="UP000799776">
    <property type="component" value="Unassembled WGS sequence"/>
</dbReference>
<evidence type="ECO:0000313" key="8">
    <source>
        <dbReference type="EMBL" id="KAF2083229.1"/>
    </source>
</evidence>
<comment type="caution">
    <text evidence="8">The sequence shown here is derived from an EMBL/GenBank/DDBJ whole genome shotgun (WGS) entry which is preliminary data.</text>
</comment>
<dbReference type="EMBL" id="ML978823">
    <property type="protein sequence ID" value="KAF2083229.1"/>
    <property type="molecule type" value="Genomic_DNA"/>
</dbReference>
<dbReference type="GO" id="GO:0001682">
    <property type="term" value="P:tRNA 5'-leader removal"/>
    <property type="evidence" value="ECO:0007669"/>
    <property type="project" value="InterPro"/>
</dbReference>
<evidence type="ECO:0000259" key="6">
    <source>
        <dbReference type="Pfam" id="PF08170"/>
    </source>
</evidence>
<dbReference type="AlphaFoldDB" id="A0A9P4HKH4"/>
<dbReference type="InterPro" id="IPR039182">
    <property type="entry name" value="Pop1"/>
</dbReference>
<accession>A0A9P4HKH4</accession>
<dbReference type="Pfam" id="PF06978">
    <property type="entry name" value="POP1_N"/>
    <property type="match status" value="1"/>
</dbReference>